<feature type="compositionally biased region" description="Polar residues" evidence="1">
    <location>
        <begin position="1"/>
        <end position="10"/>
    </location>
</feature>
<accession>A0A7T6Z7U1</accession>
<organism evidence="2 3">
    <name type="scientific">Salicibibacter cibarius</name>
    <dbReference type="NCBI Taxonomy" id="2743000"/>
    <lineage>
        <taxon>Bacteria</taxon>
        <taxon>Bacillati</taxon>
        <taxon>Bacillota</taxon>
        <taxon>Bacilli</taxon>
        <taxon>Bacillales</taxon>
        <taxon>Bacillaceae</taxon>
        <taxon>Salicibibacter</taxon>
    </lineage>
</organism>
<evidence type="ECO:0000313" key="2">
    <source>
        <dbReference type="EMBL" id="QQK78460.1"/>
    </source>
</evidence>
<reference evidence="2 3" key="1">
    <citation type="submission" date="2020-06" db="EMBL/GenBank/DDBJ databases">
        <title>Genomic analysis of Salicibibacter sp. NKC5-3.</title>
        <authorList>
            <person name="Oh Y.J."/>
        </authorList>
    </citation>
    <scope>NUCLEOTIDE SEQUENCE [LARGE SCALE GENOMIC DNA]</scope>
    <source>
        <strain evidence="2 3">NKC5-3</strain>
    </source>
</reference>
<feature type="region of interest" description="Disordered" evidence="1">
    <location>
        <begin position="1"/>
        <end position="24"/>
    </location>
</feature>
<keyword evidence="3" id="KW-1185">Reference proteome</keyword>
<proteinExistence type="predicted"/>
<dbReference type="AlphaFoldDB" id="A0A7T6Z7U1"/>
<dbReference type="Proteomes" id="UP000595823">
    <property type="component" value="Chromosome"/>
</dbReference>
<feature type="compositionally biased region" description="Pro residues" evidence="1">
    <location>
        <begin position="12"/>
        <end position="23"/>
    </location>
</feature>
<sequence>MPTQPTQTGAPTEPPPSFTPPRPDGIATFAVDPGAIRGCLFRFTYVWLTNQQQFWFYPIFVGQTSVAGFRWTGFSWSYFGIDTRLIDAFQCF</sequence>
<gene>
    <name evidence="2" type="ORF">HUG15_22530</name>
</gene>
<protein>
    <submittedName>
        <fullName evidence="2">Transporter</fullName>
    </submittedName>
</protein>
<dbReference type="KEGG" id="scia:HUG15_22530"/>
<evidence type="ECO:0000313" key="3">
    <source>
        <dbReference type="Proteomes" id="UP000595823"/>
    </source>
</evidence>
<dbReference type="EMBL" id="CP054705">
    <property type="protein sequence ID" value="QQK78460.1"/>
    <property type="molecule type" value="Genomic_DNA"/>
</dbReference>
<name>A0A7T6Z7U1_9BACI</name>
<evidence type="ECO:0000256" key="1">
    <source>
        <dbReference type="SAM" id="MobiDB-lite"/>
    </source>
</evidence>